<dbReference type="EMBL" id="AFYH01066986">
    <property type="status" value="NOT_ANNOTATED_CDS"/>
    <property type="molecule type" value="Genomic_DNA"/>
</dbReference>
<keyword evidence="5" id="KW-0804">Transcription</keyword>
<dbReference type="AlphaFoldDB" id="H3AZB7"/>
<dbReference type="InterPro" id="IPR046347">
    <property type="entry name" value="bZIP_sf"/>
</dbReference>
<dbReference type="EMBL" id="AFYH01066988">
    <property type="status" value="NOT_ANNOTATED_CDS"/>
    <property type="molecule type" value="Genomic_DNA"/>
</dbReference>
<evidence type="ECO:0000256" key="5">
    <source>
        <dbReference type="ARBA" id="ARBA00023163"/>
    </source>
</evidence>
<dbReference type="SUPFAM" id="SSF57959">
    <property type="entry name" value="Leucine zipper domain"/>
    <property type="match status" value="1"/>
</dbReference>
<dbReference type="InterPro" id="IPR008917">
    <property type="entry name" value="TF_DNA-bd_sf"/>
</dbReference>
<keyword evidence="10" id="KW-1185">Reference proteome</keyword>
<dbReference type="InterPro" id="IPR004826">
    <property type="entry name" value="bZIP_Maf"/>
</dbReference>
<dbReference type="EMBL" id="AFYH01066981">
    <property type="status" value="NOT_ANNOTATED_CDS"/>
    <property type="molecule type" value="Genomic_DNA"/>
</dbReference>
<dbReference type="Bgee" id="ENSLACG00000013191">
    <property type="expression patterns" value="Expressed in pharyngeal gill and 1 other cell type or tissue"/>
</dbReference>
<evidence type="ECO:0000256" key="4">
    <source>
        <dbReference type="ARBA" id="ARBA00023159"/>
    </source>
</evidence>
<proteinExistence type="inferred from homology"/>
<dbReference type="Ensembl" id="ENSLACT00000015093.1">
    <property type="protein sequence ID" value="ENSLACP00000014988.1"/>
    <property type="gene ID" value="ENSLACG00000013191.1"/>
</dbReference>
<feature type="domain" description="BZIP" evidence="8">
    <location>
        <begin position="365"/>
        <end position="428"/>
    </location>
</feature>
<dbReference type="GO" id="GO:0005667">
    <property type="term" value="C:transcription regulator complex"/>
    <property type="evidence" value="ECO:0007669"/>
    <property type="project" value="Ensembl"/>
</dbReference>
<evidence type="ECO:0000313" key="10">
    <source>
        <dbReference type="Proteomes" id="UP000008672"/>
    </source>
</evidence>
<protein>
    <submittedName>
        <fullName evidence="9">Nuclear factor, erythroid 2</fullName>
    </submittedName>
</protein>
<dbReference type="Gene3D" id="1.10.880.10">
    <property type="entry name" value="Transcription factor, Skn-1-like, DNA-binding domain"/>
    <property type="match status" value="1"/>
</dbReference>
<keyword evidence="3" id="KW-0238">DNA-binding</keyword>
<dbReference type="PROSITE" id="PS00036">
    <property type="entry name" value="BZIP_BASIC"/>
    <property type="match status" value="1"/>
</dbReference>
<evidence type="ECO:0000256" key="7">
    <source>
        <dbReference type="SAM" id="Coils"/>
    </source>
</evidence>
<gene>
    <name evidence="9" type="primary">NFE2</name>
</gene>
<dbReference type="GO" id="GO:0071600">
    <property type="term" value="P:otic vesicle morphogenesis"/>
    <property type="evidence" value="ECO:0007669"/>
    <property type="project" value="Ensembl"/>
</dbReference>
<dbReference type="EMBL" id="AFYH01066984">
    <property type="status" value="NOT_ANNOTATED_CDS"/>
    <property type="molecule type" value="Genomic_DNA"/>
</dbReference>
<dbReference type="GO" id="GO:0046982">
    <property type="term" value="F:protein heterodimerization activity"/>
    <property type="evidence" value="ECO:0007669"/>
    <property type="project" value="Ensembl"/>
</dbReference>
<evidence type="ECO:0000256" key="1">
    <source>
        <dbReference type="ARBA" id="ARBA00008157"/>
    </source>
</evidence>
<dbReference type="PROSITE" id="PS50217">
    <property type="entry name" value="BZIP"/>
    <property type="match status" value="1"/>
</dbReference>
<dbReference type="InParanoid" id="H3AZB7"/>
<dbReference type="CDD" id="cd14720">
    <property type="entry name" value="bZIP_NFE2-like"/>
    <property type="match status" value="1"/>
</dbReference>
<evidence type="ECO:0000256" key="3">
    <source>
        <dbReference type="ARBA" id="ARBA00023125"/>
    </source>
</evidence>
<dbReference type="InterPro" id="IPR047167">
    <property type="entry name" value="NFE2-like"/>
</dbReference>
<sequence>MCASANCGLQLRRKDSEAGGSLLSYDLVAKAIPHGDGSLELRQEKVFLVEEDITSLYLDQTSGRYKGGKMPPCPPQQSRPRTSLFPHLAGEHSRQGEMELTWQEIMSIAELQQGCASPSEAGMLSPTPHPPPLIPPVGSWRSSRRRCTVHPATGRTMPTYSQNPPVYERHYPDLIQASTSAVGLPTIKNVSLTGLLNEPTIEHMSLAEMALNESLAGNPPCKAQEDLESDSGLSLNYSDAESMEMEGMEHGRMRPEYVEMYPVDYPTHHQHYHMLPAIQEMQMNHPYSLQSSEVPQGFVPHPNGNRVPYGKAKQPCRMDMPFSRDERRAIAMKIPFPTEKIINLPVDDFNELLSKYQLTEAQLALVRDIRRRGKNKVAAQNCRKRKLENIVHLEKDLDQLRHKKEQLFKERCEYEKTLCIMKQKLTELYQEVFTVLKDEDGHPYSPDEYSLQQTTDGSVFLVPQNKK</sequence>
<dbReference type="GeneTree" id="ENSGT00950000182892"/>
<dbReference type="Pfam" id="PF03131">
    <property type="entry name" value="bZIP_Maf"/>
    <property type="match status" value="1"/>
</dbReference>
<keyword evidence="6" id="KW-0539">Nucleus</keyword>
<dbReference type="PANTHER" id="PTHR24411:SF26">
    <property type="entry name" value="TRANSCRIPTION FACTOR NF-E2 45 KDA SUBUNIT"/>
    <property type="match status" value="1"/>
</dbReference>
<dbReference type="GO" id="GO:0007596">
    <property type="term" value="P:blood coagulation"/>
    <property type="evidence" value="ECO:0007669"/>
    <property type="project" value="Ensembl"/>
</dbReference>
<dbReference type="FunCoup" id="H3AZB7">
    <property type="interactions" value="1025"/>
</dbReference>
<organism evidence="9 10">
    <name type="scientific">Latimeria chalumnae</name>
    <name type="common">Coelacanth</name>
    <dbReference type="NCBI Taxonomy" id="7897"/>
    <lineage>
        <taxon>Eukaryota</taxon>
        <taxon>Metazoa</taxon>
        <taxon>Chordata</taxon>
        <taxon>Craniata</taxon>
        <taxon>Vertebrata</taxon>
        <taxon>Euteleostomi</taxon>
        <taxon>Coelacanthiformes</taxon>
        <taxon>Coelacanthidae</taxon>
        <taxon>Latimeria</taxon>
    </lineage>
</organism>
<dbReference type="GO" id="GO:1902882">
    <property type="term" value="P:regulation of response to oxidative stress"/>
    <property type="evidence" value="ECO:0007669"/>
    <property type="project" value="Ensembl"/>
</dbReference>
<dbReference type="PANTHER" id="PTHR24411">
    <property type="entry name" value="NUCLEAR FACTOR ERYTHROID 2-RELATED FACTOR"/>
    <property type="match status" value="1"/>
</dbReference>
<dbReference type="EMBL" id="AFYH01066985">
    <property type="status" value="NOT_ANNOTATED_CDS"/>
    <property type="molecule type" value="Genomic_DNA"/>
</dbReference>
<keyword evidence="7" id="KW-0175">Coiled coil</keyword>
<dbReference type="STRING" id="7897.ENSLACP00000014988"/>
<dbReference type="GO" id="GO:0000978">
    <property type="term" value="F:RNA polymerase II cis-regulatory region sequence-specific DNA binding"/>
    <property type="evidence" value="ECO:0007669"/>
    <property type="project" value="InterPro"/>
</dbReference>
<keyword evidence="4" id="KW-0010">Activator</keyword>
<dbReference type="EMBL" id="AFYH01066983">
    <property type="status" value="NOT_ANNOTATED_CDS"/>
    <property type="molecule type" value="Genomic_DNA"/>
</dbReference>
<evidence type="ECO:0000256" key="6">
    <source>
        <dbReference type="ARBA" id="ARBA00023242"/>
    </source>
</evidence>
<dbReference type="EMBL" id="AFYH01066982">
    <property type="status" value="NOT_ANNOTATED_CDS"/>
    <property type="molecule type" value="Genomic_DNA"/>
</dbReference>
<comment type="similarity">
    <text evidence="1">Belongs to the bZIP family. CNC subfamily.</text>
</comment>
<accession>H3AZB7</accession>
<evidence type="ECO:0000313" key="9">
    <source>
        <dbReference type="Ensembl" id="ENSLACP00000014988.1"/>
    </source>
</evidence>
<dbReference type="SUPFAM" id="SSF47454">
    <property type="entry name" value="A DNA-binding domain in eukaryotic transcription factors"/>
    <property type="match status" value="1"/>
</dbReference>
<reference evidence="10" key="1">
    <citation type="submission" date="2011-08" db="EMBL/GenBank/DDBJ databases">
        <title>The draft genome of Latimeria chalumnae.</title>
        <authorList>
            <person name="Di Palma F."/>
            <person name="Alfoldi J."/>
            <person name="Johnson J."/>
            <person name="Berlin A."/>
            <person name="Gnerre S."/>
            <person name="Jaffe D."/>
            <person name="MacCallum I."/>
            <person name="Young S."/>
            <person name="Walker B.J."/>
            <person name="Lander E."/>
            <person name="Lindblad-Toh K."/>
        </authorList>
    </citation>
    <scope>NUCLEOTIDE SEQUENCE [LARGE SCALE GENOMIC DNA]</scope>
    <source>
        <strain evidence="10">Wild caught</strain>
    </source>
</reference>
<dbReference type="GO" id="GO:0000981">
    <property type="term" value="F:DNA-binding transcription factor activity, RNA polymerase II-specific"/>
    <property type="evidence" value="ECO:0007669"/>
    <property type="project" value="TreeGrafter"/>
</dbReference>
<reference evidence="9" key="3">
    <citation type="submission" date="2025-09" db="UniProtKB">
        <authorList>
            <consortium name="Ensembl"/>
        </authorList>
    </citation>
    <scope>IDENTIFICATION</scope>
</reference>
<dbReference type="HOGENOM" id="CLU_058451_0_0_1"/>
<dbReference type="OMA" id="YCDIFQH"/>
<dbReference type="GO" id="GO:0010725">
    <property type="term" value="P:regulation of primitive erythrocyte differentiation"/>
    <property type="evidence" value="ECO:0007669"/>
    <property type="project" value="Ensembl"/>
</dbReference>
<evidence type="ECO:0000259" key="8">
    <source>
        <dbReference type="PROSITE" id="PS50217"/>
    </source>
</evidence>
<dbReference type="SMART" id="SM00338">
    <property type="entry name" value="BRLZ"/>
    <property type="match status" value="1"/>
</dbReference>
<feature type="coiled-coil region" evidence="7">
    <location>
        <begin position="383"/>
        <end position="410"/>
    </location>
</feature>
<dbReference type="InterPro" id="IPR004827">
    <property type="entry name" value="bZIP"/>
</dbReference>
<dbReference type="eggNOG" id="KOG3863">
    <property type="taxonomic scope" value="Eukaryota"/>
</dbReference>
<reference evidence="9" key="2">
    <citation type="submission" date="2025-08" db="UniProtKB">
        <authorList>
            <consortium name="Ensembl"/>
        </authorList>
    </citation>
    <scope>IDENTIFICATION</scope>
</reference>
<keyword evidence="2" id="KW-0805">Transcription regulation</keyword>
<dbReference type="EMBL" id="AFYH01066987">
    <property type="status" value="NOT_ANNOTATED_CDS"/>
    <property type="molecule type" value="Genomic_DNA"/>
</dbReference>
<dbReference type="GO" id="GO:0005634">
    <property type="term" value="C:nucleus"/>
    <property type="evidence" value="ECO:0007669"/>
    <property type="project" value="TreeGrafter"/>
</dbReference>
<evidence type="ECO:0000256" key="2">
    <source>
        <dbReference type="ARBA" id="ARBA00023015"/>
    </source>
</evidence>
<dbReference type="FunFam" id="1.10.880.10:FF:000001">
    <property type="entry name" value="Nuclear factor erythroid 2-related factor 2"/>
    <property type="match status" value="1"/>
</dbReference>
<dbReference type="Proteomes" id="UP000008672">
    <property type="component" value="Unassembled WGS sequence"/>
</dbReference>
<name>H3AZB7_LATCH</name>